<gene>
    <name evidence="2" type="ORF">AAHA92_14506</name>
</gene>
<keyword evidence="3" id="KW-1185">Reference proteome</keyword>
<feature type="chain" id="PRO_5044884065" evidence="1">
    <location>
        <begin position="24"/>
        <end position="84"/>
    </location>
</feature>
<protein>
    <submittedName>
        <fullName evidence="2">Uncharacterized protein</fullName>
    </submittedName>
</protein>
<accession>A0ABD1HFT5</accession>
<proteinExistence type="predicted"/>
<dbReference type="AlphaFoldDB" id="A0ABD1HFT5"/>
<comment type="caution">
    <text evidence="2">The sequence shown here is derived from an EMBL/GenBank/DDBJ whole genome shotgun (WGS) entry which is preliminary data.</text>
</comment>
<evidence type="ECO:0000256" key="1">
    <source>
        <dbReference type="SAM" id="SignalP"/>
    </source>
</evidence>
<dbReference type="EMBL" id="JBEAFC010000006">
    <property type="protein sequence ID" value="KAL1553886.1"/>
    <property type="molecule type" value="Genomic_DNA"/>
</dbReference>
<evidence type="ECO:0000313" key="2">
    <source>
        <dbReference type="EMBL" id="KAL1553886.1"/>
    </source>
</evidence>
<organism evidence="2 3">
    <name type="scientific">Salvia divinorum</name>
    <name type="common">Maria pastora</name>
    <name type="synonym">Diviner's sage</name>
    <dbReference type="NCBI Taxonomy" id="28513"/>
    <lineage>
        <taxon>Eukaryota</taxon>
        <taxon>Viridiplantae</taxon>
        <taxon>Streptophyta</taxon>
        <taxon>Embryophyta</taxon>
        <taxon>Tracheophyta</taxon>
        <taxon>Spermatophyta</taxon>
        <taxon>Magnoliopsida</taxon>
        <taxon>eudicotyledons</taxon>
        <taxon>Gunneridae</taxon>
        <taxon>Pentapetalae</taxon>
        <taxon>asterids</taxon>
        <taxon>lamiids</taxon>
        <taxon>Lamiales</taxon>
        <taxon>Lamiaceae</taxon>
        <taxon>Nepetoideae</taxon>
        <taxon>Mentheae</taxon>
        <taxon>Salviinae</taxon>
        <taxon>Salvia</taxon>
        <taxon>Salvia subgen. Calosphace</taxon>
    </lineage>
</organism>
<sequence length="84" mass="9572">MAFGRRQVAVLLLLYFLVVSSTAVPVSRLPKTVKNEVSLAKFHAQDVREIENDLEGVMVSLLERRMNIELTDYLPPKHRPPIKS</sequence>
<evidence type="ECO:0000313" key="3">
    <source>
        <dbReference type="Proteomes" id="UP001567538"/>
    </source>
</evidence>
<dbReference type="Proteomes" id="UP001567538">
    <property type="component" value="Unassembled WGS sequence"/>
</dbReference>
<keyword evidence="1" id="KW-0732">Signal</keyword>
<feature type="signal peptide" evidence="1">
    <location>
        <begin position="1"/>
        <end position="23"/>
    </location>
</feature>
<reference evidence="2 3" key="1">
    <citation type="submission" date="2024-06" db="EMBL/GenBank/DDBJ databases">
        <title>A chromosome level genome sequence of Diviner's sage (Salvia divinorum).</title>
        <authorList>
            <person name="Ford S.A."/>
            <person name="Ro D.-K."/>
            <person name="Ness R.W."/>
            <person name="Phillips M.A."/>
        </authorList>
    </citation>
    <scope>NUCLEOTIDE SEQUENCE [LARGE SCALE GENOMIC DNA]</scope>
    <source>
        <strain evidence="2">SAF-2024a</strain>
        <tissue evidence="2">Leaf</tissue>
    </source>
</reference>
<name>A0ABD1HFT5_SALDI</name>